<dbReference type="InterPro" id="IPR029044">
    <property type="entry name" value="Nucleotide-diphossugar_trans"/>
</dbReference>
<feature type="domain" description="Glycosyltransferase 2-like" evidence="1">
    <location>
        <begin position="388"/>
        <end position="548"/>
    </location>
</feature>
<dbReference type="SUPFAM" id="SSF53448">
    <property type="entry name" value="Nucleotide-diphospho-sugar transferases"/>
    <property type="match status" value="2"/>
</dbReference>
<sequence>MTSRYIPKSVTPSATLKIAAQFKHIPNFSKFWAQAQAKEPEFDWQFYLEYYSDLGYLTTHQEAYEHWVLFGQAENRQPNLAALIAYLEASQSELPSDFDAEGYRLLNPDLRGRITGRYKEYKATEHFLQRGRSEERAYKNDFDWRFYLEFYDDLPELSSYAEAYEHWLTVGYLEDRFTSPAAMAHSLQQRGSELPSDFNSEAYLKLNPDLQERFGRSRYRAELAINHFLQIGQAEGRPYYTQLTCASHEIASSALDLCRALSACSEYLQPASAIVQGQENPLVYFAHHEAHKNQASVDRLKAHPVFVNEAIAFYQAALQIQARSPDVIVRLGRCFETQKISSWTSACGRYECFDERYGQWLRENAPDGEQLCDMAKQIASWRYQPTISVIFPVYNTPAEFLKEALDSVINQIYPYWELCIADDRSTQPHVRQILEAYAAQDARIKVCFRETNGHISACSNSAIAIASGEFVTLLDHDDVITPDALYEAAKLLNQHPEADMIYSDEDKLTENGHLINPYFKPDWCPDAFLSRMYICHLGTYRRSLINQIGGFRLGYEGSQDYDLVLRLTEQTEQIYHIPKVLYHWRMHAESTAGSAAAKPYAYTAAIRAIESALQRRNEPGEVISHARFPGLHVIRYQIVRPGLISIIIPTKNLSAVLAKCLESIFTKSTYLNYEVIVIDNGSDEPELAELLLDWQSQYPEQFRFYSLDLPFNFSLINNYAVGKAQGDYLLFLNNDTEVITPDWLESLLEQAQRPSIGAVGPLLVYPDNSVQHAGVVMGIQGVANHGHRHAASELPGYFGQLATPNNYLAVTGACLLCRREVFLEVGGFDESLSVAYNDVDLCLKMIEKGYRNVFIPHAKLCHYESKSRGYEDSAEKKQRLQQESSIIAQRWEKYIEHDPCYSINLTRESENYDYRFAKTVSMKLQSVAYFESQLKRFDDFAIDDLEPGNIYRNFMLIRGWVLCQEAVVVGIELVSSQQQQFVPIDEVRADIANHRPDIVGAEYSGFRKVINFVDLTATELVLQAVLANGSRILFCKLQLEPVLNSNHEIS</sequence>
<dbReference type="Gene3D" id="3.90.550.10">
    <property type="entry name" value="Spore Coat Polysaccharide Biosynthesis Protein SpsA, Chain A"/>
    <property type="match status" value="2"/>
</dbReference>
<evidence type="ECO:0000259" key="1">
    <source>
        <dbReference type="Pfam" id="PF00535"/>
    </source>
</evidence>
<protein>
    <submittedName>
        <fullName evidence="2">Glycosyltransferase family 2 protein</fullName>
    </submittedName>
</protein>
<dbReference type="AlphaFoldDB" id="A0A951PAN4"/>
<dbReference type="EMBL" id="JAHHHV010000066">
    <property type="protein sequence ID" value="MBW4466161.1"/>
    <property type="molecule type" value="Genomic_DNA"/>
</dbReference>
<gene>
    <name evidence="2" type="ORF">KME07_12095</name>
</gene>
<dbReference type="CDD" id="cd04186">
    <property type="entry name" value="GT_2_like_c"/>
    <property type="match status" value="1"/>
</dbReference>
<dbReference type="PANTHER" id="PTHR43179:SF7">
    <property type="entry name" value="RHAMNOSYLTRANSFERASE WBBL"/>
    <property type="match status" value="1"/>
</dbReference>
<evidence type="ECO:0000313" key="3">
    <source>
        <dbReference type="Proteomes" id="UP000707356"/>
    </source>
</evidence>
<dbReference type="GO" id="GO:0016757">
    <property type="term" value="F:glycosyltransferase activity"/>
    <property type="evidence" value="ECO:0007669"/>
    <property type="project" value="UniProtKB-KW"/>
</dbReference>
<accession>A0A951PAN4</accession>
<proteinExistence type="predicted"/>
<name>A0A951PAN4_9CYAN</name>
<dbReference type="Proteomes" id="UP000707356">
    <property type="component" value="Unassembled WGS sequence"/>
</dbReference>
<dbReference type="InterPro" id="IPR001173">
    <property type="entry name" value="Glyco_trans_2-like"/>
</dbReference>
<organism evidence="2 3">
    <name type="scientific">Pegethrix bostrychoides GSE-TBD4-15B</name>
    <dbReference type="NCBI Taxonomy" id="2839662"/>
    <lineage>
        <taxon>Bacteria</taxon>
        <taxon>Bacillati</taxon>
        <taxon>Cyanobacteriota</taxon>
        <taxon>Cyanophyceae</taxon>
        <taxon>Oculatellales</taxon>
        <taxon>Oculatellaceae</taxon>
        <taxon>Pegethrix</taxon>
    </lineage>
</organism>
<dbReference type="Pfam" id="PF00535">
    <property type="entry name" value="Glycos_transf_2"/>
    <property type="match status" value="2"/>
</dbReference>
<comment type="caution">
    <text evidence="2">The sequence shown here is derived from an EMBL/GenBank/DDBJ whole genome shotgun (WGS) entry which is preliminary data.</text>
</comment>
<feature type="domain" description="Glycosyltransferase 2-like" evidence="1">
    <location>
        <begin position="645"/>
        <end position="824"/>
    </location>
</feature>
<dbReference type="PANTHER" id="PTHR43179">
    <property type="entry name" value="RHAMNOSYLTRANSFERASE WBBL"/>
    <property type="match status" value="1"/>
</dbReference>
<evidence type="ECO:0000313" key="2">
    <source>
        <dbReference type="EMBL" id="MBW4466161.1"/>
    </source>
</evidence>
<reference evidence="2" key="1">
    <citation type="submission" date="2021-05" db="EMBL/GenBank/DDBJ databases">
        <authorList>
            <person name="Pietrasiak N."/>
            <person name="Ward R."/>
            <person name="Stajich J.E."/>
            <person name="Kurbessoian T."/>
        </authorList>
    </citation>
    <scope>NUCLEOTIDE SEQUENCE</scope>
    <source>
        <strain evidence="2">GSE-TBD4-15B</strain>
    </source>
</reference>
<reference evidence="2" key="2">
    <citation type="journal article" date="2022" name="Microbiol. Resour. Announc.">
        <title>Metagenome Sequencing to Explore Phylogenomics of Terrestrial Cyanobacteria.</title>
        <authorList>
            <person name="Ward R.D."/>
            <person name="Stajich J.E."/>
            <person name="Johansen J.R."/>
            <person name="Huntemann M."/>
            <person name="Clum A."/>
            <person name="Foster B."/>
            <person name="Foster B."/>
            <person name="Roux S."/>
            <person name="Palaniappan K."/>
            <person name="Varghese N."/>
            <person name="Mukherjee S."/>
            <person name="Reddy T.B.K."/>
            <person name="Daum C."/>
            <person name="Copeland A."/>
            <person name="Chen I.A."/>
            <person name="Ivanova N.N."/>
            <person name="Kyrpides N.C."/>
            <person name="Shapiro N."/>
            <person name="Eloe-Fadrosh E.A."/>
            <person name="Pietrasiak N."/>
        </authorList>
    </citation>
    <scope>NUCLEOTIDE SEQUENCE</scope>
    <source>
        <strain evidence="2">GSE-TBD4-15B</strain>
    </source>
</reference>
<dbReference type="CDD" id="cd04184">
    <property type="entry name" value="GT2_RfbC_Mx_like"/>
    <property type="match status" value="1"/>
</dbReference>